<sequence length="324" mass="36813">MTHPLLHSRSFSRRLRHPKPVNLLRLRHNSRNRSTVRHQLLVKEPVPSINKAYSIIQSVEKQKRVQIKITEVQSITLHIMQETRPERKKIGTDKRSLYCTHCQRIGHNQSTCFKLYGTPDLYKQLTNKKKKEGSGNRGFAVQVINEKGNLAQTSTKEELLQDLLALMRNTMQPPAQGNLAHIDDFAGINQVLNVSEHTSLSSWIKDTGATKHICGSTCTLDNLFPLTHPTFVHLPDGTSIDLNVIRRFVHTTCSVLLNSDSVLWHKRLGHPSLIEPKTYLQACKDANWVDAMNQELVALAANKTWTLTPLPPGKRPIESRWVTN</sequence>
<dbReference type="Proteomes" id="UP000504604">
    <property type="component" value="Unplaced"/>
</dbReference>
<dbReference type="AlphaFoldDB" id="A0A6I9ULW5"/>
<organism evidence="1 2">
    <name type="scientific">Sesamum indicum</name>
    <name type="common">Oriental sesame</name>
    <name type="synonym">Sesamum orientale</name>
    <dbReference type="NCBI Taxonomy" id="4182"/>
    <lineage>
        <taxon>Eukaryota</taxon>
        <taxon>Viridiplantae</taxon>
        <taxon>Streptophyta</taxon>
        <taxon>Embryophyta</taxon>
        <taxon>Tracheophyta</taxon>
        <taxon>Spermatophyta</taxon>
        <taxon>Magnoliopsida</taxon>
        <taxon>eudicotyledons</taxon>
        <taxon>Gunneridae</taxon>
        <taxon>Pentapetalae</taxon>
        <taxon>asterids</taxon>
        <taxon>lamiids</taxon>
        <taxon>Lamiales</taxon>
        <taxon>Pedaliaceae</taxon>
        <taxon>Sesamum</taxon>
    </lineage>
</organism>
<dbReference type="InParanoid" id="A0A6I9ULW5"/>
<evidence type="ECO:0000313" key="1">
    <source>
        <dbReference type="Proteomes" id="UP000504604"/>
    </source>
</evidence>
<evidence type="ECO:0000313" key="2">
    <source>
        <dbReference type="RefSeq" id="XP_011101508.1"/>
    </source>
</evidence>
<name>A0A6I9ULW5_SESIN</name>
<dbReference type="PANTHER" id="PTHR34222">
    <property type="entry name" value="GAG_PRE-INTEGRS DOMAIN-CONTAINING PROTEIN"/>
    <property type="match status" value="1"/>
</dbReference>
<keyword evidence="1" id="KW-1185">Reference proteome</keyword>
<reference evidence="2" key="1">
    <citation type="submission" date="2025-08" db="UniProtKB">
        <authorList>
            <consortium name="RefSeq"/>
        </authorList>
    </citation>
    <scope>IDENTIFICATION</scope>
</reference>
<proteinExistence type="predicted"/>
<dbReference type="OrthoDB" id="1436403at2759"/>
<gene>
    <name evidence="2" type="primary">LOC105179561</name>
</gene>
<dbReference type="RefSeq" id="XP_011101508.1">
    <property type="nucleotide sequence ID" value="XM_011103206.1"/>
</dbReference>
<dbReference type="PANTHER" id="PTHR34222:SF99">
    <property type="entry name" value="PROTEIN, PUTATIVE-RELATED"/>
    <property type="match status" value="1"/>
</dbReference>
<protein>
    <submittedName>
        <fullName evidence="2">Uncharacterized protein LOC105179561</fullName>
    </submittedName>
</protein>
<accession>A0A6I9ULW5</accession>
<dbReference type="KEGG" id="sind:105179561"/>
<dbReference type="GeneID" id="105179561"/>